<proteinExistence type="predicted"/>
<dbReference type="VEuPathDB" id="AmoebaDB:NF0132080"/>
<protein>
    <submittedName>
        <fullName evidence="2">Uncharacterized protein</fullName>
    </submittedName>
</protein>
<comment type="caution">
    <text evidence="2">The sequence shown here is derived from an EMBL/GenBank/DDBJ whole genome shotgun (WGS) entry which is preliminary data.</text>
</comment>
<evidence type="ECO:0000313" key="3">
    <source>
        <dbReference type="Proteomes" id="UP000444721"/>
    </source>
</evidence>
<gene>
    <name evidence="2" type="ORF">FDP41_000857</name>
</gene>
<name>A0A6A5CIA0_NAEFO</name>
<dbReference type="GeneID" id="68108075"/>
<reference evidence="2 3" key="1">
    <citation type="journal article" date="2019" name="Sci. Rep.">
        <title>Nanopore sequencing improves the draft genome of the human pathogenic amoeba Naegleria fowleri.</title>
        <authorList>
            <person name="Liechti N."/>
            <person name="Schurch N."/>
            <person name="Bruggmann R."/>
            <person name="Wittwer M."/>
        </authorList>
    </citation>
    <scope>NUCLEOTIDE SEQUENCE [LARGE SCALE GENOMIC DNA]</scope>
    <source>
        <strain evidence="2 3">ATCC 30894</strain>
    </source>
</reference>
<dbReference type="AlphaFoldDB" id="A0A6A5CIA0"/>
<dbReference type="EMBL" id="VFQX01000002">
    <property type="protein sequence ID" value="KAF0984958.1"/>
    <property type="molecule type" value="Genomic_DNA"/>
</dbReference>
<accession>A0A6A5CIA0</accession>
<dbReference type="VEuPathDB" id="AmoebaDB:NF0131890"/>
<sequence>MKSVPVTELEVYEKLFNIIEQFAQHQNLSFYLTRLHDELYRKMHPQTTKPYPPEVAYYWESIRFHSSERVLQLLKGNNNNSNIHVPHPDSLKNWAGPPIYGHLYTDETIKKLVTTTLEQHGSCIALISWDIVTVRPCLSYGQNGYAFGLDSGPVTHTQFLQENYSSDNFAKKAIVFQIIDLYGNFSNVCAVFALPNSNMFSFIMDKVREIDQKWSVHEKFCIIGFVTDGEFEPATVENFLNNNNERKQWTHCEDYIHILKRLRNPLIDSSHAISMMGLIYLTSKYDNLNRKLRRSDLIVKDEMNVESCLNLIKEDVLQALQTIRSNLKEEFHDNLPSVPNFFNNFVLSDSKNIHKSGITDFIMKDIDIANLNKMTEKQLNEYFKKNTIFRHSPSKKNILLLILCIIIYGILENSITPVMMKSFHWRLN</sequence>
<keyword evidence="1" id="KW-1133">Transmembrane helix</keyword>
<keyword evidence="1" id="KW-0812">Transmembrane</keyword>
<dbReference type="RefSeq" id="XP_044569671.1">
    <property type="nucleotide sequence ID" value="XM_044712437.1"/>
</dbReference>
<evidence type="ECO:0000313" key="2">
    <source>
        <dbReference type="EMBL" id="KAF0984958.1"/>
    </source>
</evidence>
<evidence type="ECO:0000256" key="1">
    <source>
        <dbReference type="SAM" id="Phobius"/>
    </source>
</evidence>
<keyword evidence="3" id="KW-1185">Reference proteome</keyword>
<dbReference type="VEuPathDB" id="AmoebaDB:NfTy_032410"/>
<keyword evidence="1" id="KW-0472">Membrane</keyword>
<feature type="transmembrane region" description="Helical" evidence="1">
    <location>
        <begin position="398"/>
        <end position="420"/>
    </location>
</feature>
<dbReference type="Proteomes" id="UP000444721">
    <property type="component" value="Unassembled WGS sequence"/>
</dbReference>
<organism evidence="2 3">
    <name type="scientific">Naegleria fowleri</name>
    <name type="common">Brain eating amoeba</name>
    <dbReference type="NCBI Taxonomy" id="5763"/>
    <lineage>
        <taxon>Eukaryota</taxon>
        <taxon>Discoba</taxon>
        <taxon>Heterolobosea</taxon>
        <taxon>Tetramitia</taxon>
        <taxon>Eutetramitia</taxon>
        <taxon>Vahlkampfiidae</taxon>
        <taxon>Naegleria</taxon>
    </lineage>
</organism>
<dbReference type="VEuPathDB" id="AmoebaDB:FDP41_000857"/>